<protein>
    <submittedName>
        <fullName evidence="1">Uncharacterized protein</fullName>
    </submittedName>
</protein>
<evidence type="ECO:0000313" key="1">
    <source>
        <dbReference type="EMBL" id="KAG5454911.1"/>
    </source>
</evidence>
<proteinExistence type="predicted"/>
<reference evidence="1 2" key="1">
    <citation type="journal article" date="2018" name="Biotechnol. Adv.">
        <title>Improved genomic resources and new bioinformatic workflow for the carcinogenic parasite Clonorchis sinensis: Biotechnological implications.</title>
        <authorList>
            <person name="Wang D."/>
            <person name="Korhonen P.K."/>
            <person name="Gasser R.B."/>
            <person name="Young N.D."/>
        </authorList>
    </citation>
    <scope>NUCLEOTIDE SEQUENCE [LARGE SCALE GENOMIC DNA]</scope>
    <source>
        <strain evidence="1">Cs-k2</strain>
    </source>
</reference>
<reference evidence="1 2" key="2">
    <citation type="journal article" date="2021" name="Genomics">
        <title>High-quality reference genome for Clonorchis sinensis.</title>
        <authorList>
            <person name="Young N.D."/>
            <person name="Stroehlein A.J."/>
            <person name="Kinkar L."/>
            <person name="Wang T."/>
            <person name="Sohn W.M."/>
            <person name="Chang B.C.H."/>
            <person name="Kaur P."/>
            <person name="Weisz D."/>
            <person name="Dudchenko O."/>
            <person name="Aiden E.L."/>
            <person name="Korhonen P.K."/>
            <person name="Gasser R.B."/>
        </authorList>
    </citation>
    <scope>NUCLEOTIDE SEQUENCE [LARGE SCALE GENOMIC DNA]</scope>
    <source>
        <strain evidence="1">Cs-k2</strain>
    </source>
</reference>
<organism evidence="1 2">
    <name type="scientific">Clonorchis sinensis</name>
    <name type="common">Chinese liver fluke</name>
    <dbReference type="NCBI Taxonomy" id="79923"/>
    <lineage>
        <taxon>Eukaryota</taxon>
        <taxon>Metazoa</taxon>
        <taxon>Spiralia</taxon>
        <taxon>Lophotrochozoa</taxon>
        <taxon>Platyhelminthes</taxon>
        <taxon>Trematoda</taxon>
        <taxon>Digenea</taxon>
        <taxon>Opisthorchiida</taxon>
        <taxon>Opisthorchiata</taxon>
        <taxon>Opisthorchiidae</taxon>
        <taxon>Clonorchis</taxon>
    </lineage>
</organism>
<keyword evidence="2" id="KW-1185">Reference proteome</keyword>
<gene>
    <name evidence="1" type="ORF">CSKR_105848</name>
</gene>
<dbReference type="AlphaFoldDB" id="A0A419QHB4"/>
<dbReference type="InParanoid" id="A0A419QHB4"/>
<name>A0A419QHB4_CLOSI</name>
<comment type="caution">
    <text evidence="1">The sequence shown here is derived from an EMBL/GenBank/DDBJ whole genome shotgun (WGS) entry which is preliminary data.</text>
</comment>
<evidence type="ECO:0000313" key="2">
    <source>
        <dbReference type="Proteomes" id="UP000286415"/>
    </source>
</evidence>
<sequence length="132" mass="14718">MCCTRPPHVPVATIFEISRYMYIRSVLLIRLLKTLRQPTTGFFAVLGAHQSSSGRHSSPSAVNLIFYLSASCTQVAKCTHLQIKLALVAENSSTFHDRFCPSWGSSGRRSPRASVNLMFYLNSNSTKLTNYT</sequence>
<accession>A0A419QHB4</accession>
<dbReference type="Proteomes" id="UP000286415">
    <property type="component" value="Unassembled WGS sequence"/>
</dbReference>
<dbReference type="EMBL" id="NIRI02000005">
    <property type="protein sequence ID" value="KAG5454911.1"/>
    <property type="molecule type" value="Genomic_DNA"/>
</dbReference>